<dbReference type="EMBL" id="CAJVPS010000579">
    <property type="protein sequence ID" value="CAG8496077.1"/>
    <property type="molecule type" value="Genomic_DNA"/>
</dbReference>
<sequence>MTKLSENTDTIVLNVGGYETYPSTLTAYPNTLLGTMFQERNKELQKPTRDNEYFFDRNARAFHYIMEFYRTGRLLWNETSSPYVTREEIEIEFDYFQMPHSSSVQIENNRATIEDAAKLVEDFTEMMKSVIEELRKNFRTKICITFPFLKLDVFAIEPDLGKIKSLVKPFVHTGCPITSRFGDIIKHNLQLQFHGLECHTSVETIENDVLVYQWKIIAPFAFKANEILAKTNLKDPNAKEF</sequence>
<keyword evidence="3" id="KW-1185">Reference proteome</keyword>
<dbReference type="InterPro" id="IPR000210">
    <property type="entry name" value="BTB/POZ_dom"/>
</dbReference>
<dbReference type="Pfam" id="PF02214">
    <property type="entry name" value="BTB_2"/>
    <property type="match status" value="1"/>
</dbReference>
<dbReference type="OrthoDB" id="10025005at2759"/>
<dbReference type="Proteomes" id="UP000789508">
    <property type="component" value="Unassembled WGS sequence"/>
</dbReference>
<name>A0A9N9EY52_9GLOM</name>
<organism evidence="2 3">
    <name type="scientific">Ambispora leptoticha</name>
    <dbReference type="NCBI Taxonomy" id="144679"/>
    <lineage>
        <taxon>Eukaryota</taxon>
        <taxon>Fungi</taxon>
        <taxon>Fungi incertae sedis</taxon>
        <taxon>Mucoromycota</taxon>
        <taxon>Glomeromycotina</taxon>
        <taxon>Glomeromycetes</taxon>
        <taxon>Archaeosporales</taxon>
        <taxon>Ambisporaceae</taxon>
        <taxon>Ambispora</taxon>
    </lineage>
</organism>
<protein>
    <submittedName>
        <fullName evidence="2">13288_t:CDS:1</fullName>
    </submittedName>
</protein>
<dbReference type="GO" id="GO:0051260">
    <property type="term" value="P:protein homooligomerization"/>
    <property type="evidence" value="ECO:0007669"/>
    <property type="project" value="InterPro"/>
</dbReference>
<evidence type="ECO:0000313" key="3">
    <source>
        <dbReference type="Proteomes" id="UP000789508"/>
    </source>
</evidence>
<dbReference type="SUPFAM" id="SSF54695">
    <property type="entry name" value="POZ domain"/>
    <property type="match status" value="1"/>
</dbReference>
<feature type="domain" description="BTB" evidence="1">
    <location>
        <begin position="9"/>
        <end position="113"/>
    </location>
</feature>
<evidence type="ECO:0000313" key="2">
    <source>
        <dbReference type="EMBL" id="CAG8496077.1"/>
    </source>
</evidence>
<dbReference type="SMART" id="SM00225">
    <property type="entry name" value="BTB"/>
    <property type="match status" value="1"/>
</dbReference>
<proteinExistence type="predicted"/>
<dbReference type="PANTHER" id="PTHR14499:SF136">
    <property type="entry name" value="GH08630P"/>
    <property type="match status" value="1"/>
</dbReference>
<evidence type="ECO:0000259" key="1">
    <source>
        <dbReference type="SMART" id="SM00225"/>
    </source>
</evidence>
<accession>A0A9N9EY52</accession>
<reference evidence="2" key="1">
    <citation type="submission" date="2021-06" db="EMBL/GenBank/DDBJ databases">
        <authorList>
            <person name="Kallberg Y."/>
            <person name="Tangrot J."/>
            <person name="Rosling A."/>
        </authorList>
    </citation>
    <scope>NUCLEOTIDE SEQUENCE</scope>
    <source>
        <strain evidence="2">FL130A</strain>
    </source>
</reference>
<dbReference type="Gene3D" id="3.30.710.10">
    <property type="entry name" value="Potassium Channel Kv1.1, Chain A"/>
    <property type="match status" value="1"/>
</dbReference>
<gene>
    <name evidence="2" type="ORF">ALEPTO_LOCUS3236</name>
</gene>
<dbReference type="AlphaFoldDB" id="A0A9N9EY52"/>
<dbReference type="InterPro" id="IPR011333">
    <property type="entry name" value="SKP1/BTB/POZ_sf"/>
</dbReference>
<dbReference type="PANTHER" id="PTHR14499">
    <property type="entry name" value="POTASSIUM CHANNEL TETRAMERIZATION DOMAIN-CONTAINING"/>
    <property type="match status" value="1"/>
</dbReference>
<comment type="caution">
    <text evidence="2">The sequence shown here is derived from an EMBL/GenBank/DDBJ whole genome shotgun (WGS) entry which is preliminary data.</text>
</comment>
<dbReference type="InterPro" id="IPR003131">
    <property type="entry name" value="T1-type_BTB"/>
</dbReference>